<accession>A0A645JSS1</accession>
<name>A0A645JSS1_9ZZZZ</name>
<sequence>MLLARILIVQQPLDLAAFDDMLRDDLLGIFGLYPHVEGILGEDLYDRALLAKAKTPGLDDLDIVGYALGPAFSHQGIVNRRRFARFAGSSAANQDVVPECHYLPPSLMISADGRSNT</sequence>
<dbReference type="EMBL" id="VSSQ01142077">
    <property type="protein sequence ID" value="MPN63114.1"/>
    <property type="molecule type" value="Genomic_DNA"/>
</dbReference>
<protein>
    <submittedName>
        <fullName evidence="1">Uncharacterized protein</fullName>
    </submittedName>
</protein>
<comment type="caution">
    <text evidence="1">The sequence shown here is derived from an EMBL/GenBank/DDBJ whole genome shotgun (WGS) entry which is preliminary data.</text>
</comment>
<proteinExistence type="predicted"/>
<reference evidence="1" key="1">
    <citation type="submission" date="2019-08" db="EMBL/GenBank/DDBJ databases">
        <authorList>
            <person name="Kucharzyk K."/>
            <person name="Murdoch R.W."/>
            <person name="Higgins S."/>
            <person name="Loffler F."/>
        </authorList>
    </citation>
    <scope>NUCLEOTIDE SEQUENCE</scope>
</reference>
<organism evidence="1">
    <name type="scientific">bioreactor metagenome</name>
    <dbReference type="NCBI Taxonomy" id="1076179"/>
    <lineage>
        <taxon>unclassified sequences</taxon>
        <taxon>metagenomes</taxon>
        <taxon>ecological metagenomes</taxon>
    </lineage>
</organism>
<gene>
    <name evidence="1" type="ORF">SDC9_210868</name>
</gene>
<dbReference type="AlphaFoldDB" id="A0A645JSS1"/>
<evidence type="ECO:0000313" key="1">
    <source>
        <dbReference type="EMBL" id="MPN63114.1"/>
    </source>
</evidence>